<dbReference type="RefSeq" id="WP_070197492.1">
    <property type="nucleotide sequence ID" value="NZ_LJGU01000131.1"/>
</dbReference>
<comment type="caution">
    <text evidence="2">The sequence shown here is derived from an EMBL/GenBank/DDBJ whole genome shotgun (WGS) entry which is preliminary data.</text>
</comment>
<dbReference type="Proteomes" id="UP000176101">
    <property type="component" value="Unassembled WGS sequence"/>
</dbReference>
<dbReference type="STRING" id="1075402.AN216_16830"/>
<feature type="region of interest" description="Disordered" evidence="1">
    <location>
        <begin position="30"/>
        <end position="64"/>
    </location>
</feature>
<name>A0A1E7KCK6_9ACTN</name>
<organism evidence="2 3">
    <name type="scientific">Streptomyces oceani</name>
    <dbReference type="NCBI Taxonomy" id="1075402"/>
    <lineage>
        <taxon>Bacteria</taxon>
        <taxon>Bacillati</taxon>
        <taxon>Actinomycetota</taxon>
        <taxon>Actinomycetes</taxon>
        <taxon>Kitasatosporales</taxon>
        <taxon>Streptomycetaceae</taxon>
        <taxon>Streptomyces</taxon>
    </lineage>
</organism>
<evidence type="ECO:0000256" key="1">
    <source>
        <dbReference type="SAM" id="MobiDB-lite"/>
    </source>
</evidence>
<keyword evidence="3" id="KW-1185">Reference proteome</keyword>
<evidence type="ECO:0000313" key="3">
    <source>
        <dbReference type="Proteomes" id="UP000176101"/>
    </source>
</evidence>
<dbReference type="AlphaFoldDB" id="A0A1E7KCK6"/>
<reference evidence="2 3" key="1">
    <citation type="journal article" date="2016" name="Front. Microbiol.">
        <title>Comparative Genomics Analysis of Streptomyces Species Reveals Their Adaptation to the Marine Environment and Their Diversity at the Genomic Level.</title>
        <authorList>
            <person name="Tian X."/>
            <person name="Zhang Z."/>
            <person name="Yang T."/>
            <person name="Chen M."/>
            <person name="Li J."/>
            <person name="Chen F."/>
            <person name="Yang J."/>
            <person name="Li W."/>
            <person name="Zhang B."/>
            <person name="Zhang Z."/>
            <person name="Wu J."/>
            <person name="Zhang C."/>
            <person name="Long L."/>
            <person name="Xiao J."/>
        </authorList>
    </citation>
    <scope>NUCLEOTIDE SEQUENCE [LARGE SCALE GENOMIC DNA]</scope>
    <source>
        <strain evidence="2 3">SCSIO 02100</strain>
    </source>
</reference>
<accession>A0A1E7KCK6</accession>
<gene>
    <name evidence="2" type="ORF">AN216_16830</name>
</gene>
<dbReference type="EMBL" id="LJGU01000131">
    <property type="protein sequence ID" value="OEV01696.1"/>
    <property type="molecule type" value="Genomic_DNA"/>
</dbReference>
<evidence type="ECO:0000313" key="2">
    <source>
        <dbReference type="EMBL" id="OEV01696.1"/>
    </source>
</evidence>
<proteinExistence type="predicted"/>
<sequence>MTESTRHADIRPAEPASLAQLREDCALLRRRWSPSPGQPDPLADRGPRGHHATPPRPGGVRVPEGCVRLLDDMPGYAE</sequence>
<protein>
    <submittedName>
        <fullName evidence="2">Uncharacterized protein</fullName>
    </submittedName>
</protein>